<organism evidence="3 4">
    <name type="scientific">Exophiala bonariae</name>
    <dbReference type="NCBI Taxonomy" id="1690606"/>
    <lineage>
        <taxon>Eukaryota</taxon>
        <taxon>Fungi</taxon>
        <taxon>Dikarya</taxon>
        <taxon>Ascomycota</taxon>
        <taxon>Pezizomycotina</taxon>
        <taxon>Eurotiomycetes</taxon>
        <taxon>Chaetothyriomycetidae</taxon>
        <taxon>Chaetothyriales</taxon>
        <taxon>Herpotrichiellaceae</taxon>
        <taxon>Exophiala</taxon>
    </lineage>
</organism>
<feature type="compositionally biased region" description="Low complexity" evidence="1">
    <location>
        <begin position="81"/>
        <end position="93"/>
    </location>
</feature>
<feature type="transmembrane region" description="Helical" evidence="2">
    <location>
        <begin position="29"/>
        <end position="51"/>
    </location>
</feature>
<keyword evidence="2" id="KW-1133">Transmembrane helix</keyword>
<feature type="compositionally biased region" description="Polar residues" evidence="1">
    <location>
        <begin position="317"/>
        <end position="331"/>
    </location>
</feature>
<feature type="compositionally biased region" description="Basic and acidic residues" evidence="1">
    <location>
        <begin position="205"/>
        <end position="222"/>
    </location>
</feature>
<evidence type="ECO:0000256" key="1">
    <source>
        <dbReference type="SAM" id="MobiDB-lite"/>
    </source>
</evidence>
<dbReference type="Proteomes" id="UP001358417">
    <property type="component" value="Unassembled WGS sequence"/>
</dbReference>
<dbReference type="GeneID" id="89974796"/>
<evidence type="ECO:0000256" key="2">
    <source>
        <dbReference type="SAM" id="Phobius"/>
    </source>
</evidence>
<gene>
    <name evidence="3" type="ORF">LTR84_006625</name>
</gene>
<evidence type="ECO:0000313" key="3">
    <source>
        <dbReference type="EMBL" id="KAK5047528.1"/>
    </source>
</evidence>
<keyword evidence="2" id="KW-0472">Membrane</keyword>
<comment type="caution">
    <text evidence="3">The sequence shown here is derived from an EMBL/GenBank/DDBJ whole genome shotgun (WGS) entry which is preliminary data.</text>
</comment>
<reference evidence="3 4" key="1">
    <citation type="submission" date="2023-08" db="EMBL/GenBank/DDBJ databases">
        <title>Black Yeasts Isolated from many extreme environments.</title>
        <authorList>
            <person name="Coleine C."/>
            <person name="Stajich J.E."/>
            <person name="Selbmann L."/>
        </authorList>
    </citation>
    <scope>NUCLEOTIDE SEQUENCE [LARGE SCALE GENOMIC DNA]</scope>
    <source>
        <strain evidence="3 4">CCFEE 5792</strain>
    </source>
</reference>
<feature type="region of interest" description="Disordered" evidence="1">
    <location>
        <begin position="203"/>
        <end position="223"/>
    </location>
</feature>
<proteinExistence type="predicted"/>
<evidence type="ECO:0000313" key="4">
    <source>
        <dbReference type="Proteomes" id="UP001358417"/>
    </source>
</evidence>
<feature type="compositionally biased region" description="Pro residues" evidence="1">
    <location>
        <begin position="111"/>
        <end position="126"/>
    </location>
</feature>
<dbReference type="RefSeq" id="XP_064703072.1">
    <property type="nucleotide sequence ID" value="XM_064850185.1"/>
</dbReference>
<feature type="region of interest" description="Disordered" evidence="1">
    <location>
        <begin position="312"/>
        <end position="360"/>
    </location>
</feature>
<feature type="region of interest" description="Disordered" evidence="1">
    <location>
        <begin position="55"/>
        <end position="147"/>
    </location>
</feature>
<protein>
    <submittedName>
        <fullName evidence="3">Uncharacterized protein</fullName>
    </submittedName>
</protein>
<dbReference type="AlphaFoldDB" id="A0AAV9N3Q3"/>
<dbReference type="EMBL" id="JAVRRD010000025">
    <property type="protein sequence ID" value="KAK5047528.1"/>
    <property type="molecule type" value="Genomic_DNA"/>
</dbReference>
<keyword evidence="2" id="KW-0812">Transmembrane</keyword>
<name>A0AAV9N3Q3_9EURO</name>
<sequence>MSYQYTVTERRKRTTTSGGYGHSGNRSAFGYWIPLTLTVTAAAIGVAAWIWSERRDDEVDSSEDEHYPGGIPPPGYQSMSGALPAQGQAQPGAFPGPGPGPQQPGGFGGPGGPPPPGGFQGPPPPGNFDGGGEYRSARSTTVEHQEETGLVARVSSAFGFGRSASPIPPNDWASKTFAAGAAGVAAAGAMVGGAISSFTGNSGGYEDHERWSEEAEQKDSNREITQGIRRRGTADEFFSGAVSLPKTASVVHRKRRTVAIVVSALEDSTTGEIDVGQHASILAHLPEFIDPDTTRIFVLIYTPELKAHPLSPVATRRPSQSMASSFSNISHNDAHTPGETPAQTPGEFPSDGILSRVEPNPIDETTPLYKTLHNQALAIVDKDSMIIPFTSQNGHKHILRSLAPEVVYIQESLCGRDGEIVSDLSGWVRQTVVVIGDEGGHGGLIDTDDESTTRKSETWWQREERTGLGKRVTVVESLKIGEDWQRRINERD</sequence>
<accession>A0AAV9N3Q3</accession>
<keyword evidence="4" id="KW-1185">Reference proteome</keyword>